<proteinExistence type="predicted"/>
<dbReference type="PANTHER" id="PTHR31060:SF33">
    <property type="entry name" value="OS04G0278000 PROTEIN"/>
    <property type="match status" value="1"/>
</dbReference>
<organism evidence="2 3">
    <name type="scientific">Trifolium pratense</name>
    <name type="common">Red clover</name>
    <dbReference type="NCBI Taxonomy" id="57577"/>
    <lineage>
        <taxon>Eukaryota</taxon>
        <taxon>Viridiplantae</taxon>
        <taxon>Streptophyta</taxon>
        <taxon>Embryophyta</taxon>
        <taxon>Tracheophyta</taxon>
        <taxon>Spermatophyta</taxon>
        <taxon>Magnoliopsida</taxon>
        <taxon>eudicotyledons</taxon>
        <taxon>Gunneridae</taxon>
        <taxon>Pentapetalae</taxon>
        <taxon>rosids</taxon>
        <taxon>fabids</taxon>
        <taxon>Fabales</taxon>
        <taxon>Fabaceae</taxon>
        <taxon>Papilionoideae</taxon>
        <taxon>50 kb inversion clade</taxon>
        <taxon>NPAAA clade</taxon>
        <taxon>Hologalegina</taxon>
        <taxon>IRL clade</taxon>
        <taxon>Trifolieae</taxon>
        <taxon>Trifolium</taxon>
    </lineage>
</organism>
<evidence type="ECO:0008006" key="4">
    <source>
        <dbReference type="Google" id="ProtNLM"/>
    </source>
</evidence>
<evidence type="ECO:0000313" key="3">
    <source>
        <dbReference type="Proteomes" id="UP000236291"/>
    </source>
</evidence>
<dbReference type="UniPathway" id="UPA00143"/>
<gene>
    <name evidence="2" type="ORF">L195_g037535</name>
</gene>
<feature type="compositionally biased region" description="Basic residues" evidence="1">
    <location>
        <begin position="1"/>
        <end position="13"/>
    </location>
</feature>
<comment type="caution">
    <text evidence="2">The sequence shown here is derived from an EMBL/GenBank/DDBJ whole genome shotgun (WGS) entry which is preliminary data.</text>
</comment>
<reference evidence="2 3" key="2">
    <citation type="journal article" date="2017" name="Front. Plant Sci.">
        <title>Gene Classification and Mining of Molecular Markers Useful in Red Clover (Trifolium pratense) Breeding.</title>
        <authorList>
            <person name="Istvanek J."/>
            <person name="Dluhosova J."/>
            <person name="Dluhos P."/>
            <person name="Patkova L."/>
            <person name="Nedelnik J."/>
            <person name="Repkova J."/>
        </authorList>
    </citation>
    <scope>NUCLEOTIDE SEQUENCE [LARGE SCALE GENOMIC DNA]</scope>
    <source>
        <strain evidence="3">cv. Tatra</strain>
        <tissue evidence="2">Young leaves</tissue>
    </source>
</reference>
<dbReference type="GO" id="GO:0016567">
    <property type="term" value="P:protein ubiquitination"/>
    <property type="evidence" value="ECO:0007669"/>
    <property type="project" value="UniProtKB-UniPathway"/>
</dbReference>
<name>A0A2K3LSJ7_TRIPR</name>
<dbReference type="InterPro" id="IPR038920">
    <property type="entry name" value="At3g05675-like"/>
</dbReference>
<dbReference type="Proteomes" id="UP000236291">
    <property type="component" value="Unassembled WGS sequence"/>
</dbReference>
<feature type="compositionally biased region" description="Low complexity" evidence="1">
    <location>
        <begin position="45"/>
        <end position="65"/>
    </location>
</feature>
<dbReference type="STRING" id="57577.A0A2K3LSJ7"/>
<dbReference type="AlphaFoldDB" id="A0A2K3LSJ7"/>
<feature type="region of interest" description="Disordered" evidence="1">
    <location>
        <begin position="1"/>
        <end position="97"/>
    </location>
</feature>
<dbReference type="EMBL" id="ASHM01040070">
    <property type="protein sequence ID" value="PNX81514.1"/>
    <property type="molecule type" value="Genomic_DNA"/>
</dbReference>
<feature type="compositionally biased region" description="Pro residues" evidence="1">
    <location>
        <begin position="22"/>
        <end position="32"/>
    </location>
</feature>
<reference evidence="2 3" key="1">
    <citation type="journal article" date="2014" name="Am. J. Bot.">
        <title>Genome assembly and annotation for red clover (Trifolium pratense; Fabaceae).</title>
        <authorList>
            <person name="Istvanek J."/>
            <person name="Jaros M."/>
            <person name="Krenek A."/>
            <person name="Repkova J."/>
        </authorList>
    </citation>
    <scope>NUCLEOTIDE SEQUENCE [LARGE SCALE GENOMIC DNA]</scope>
    <source>
        <strain evidence="3">cv. Tatra</strain>
        <tissue evidence="2">Young leaves</tissue>
    </source>
</reference>
<accession>A0A2K3LSJ7</accession>
<dbReference type="PANTHER" id="PTHR31060">
    <property type="entry name" value="OSJNBA0011J08.25 PROTEIN-RELATED"/>
    <property type="match status" value="1"/>
</dbReference>
<protein>
    <recommendedName>
        <fullName evidence="4">BTB domain-containing protein</fullName>
    </recommendedName>
</protein>
<evidence type="ECO:0000256" key="1">
    <source>
        <dbReference type="SAM" id="MobiDB-lite"/>
    </source>
</evidence>
<evidence type="ECO:0000313" key="2">
    <source>
        <dbReference type="EMBL" id="PNX81514.1"/>
    </source>
</evidence>
<sequence length="231" mass="25108">MDSSSYHRRRHRTWCCSFAVPPSSPDNPPIKPPKPKTQAQSKPTNLSSSSVPNSPQSSKSNSRIPSRIDPRRILSPGRVSPIEDTLPDPSPLLNSVPHLRSRSFRAPVSAPIPPPPMNAGVAGVGDGFDVRMSLRGKNGGCIVLELNSVVLCANSEVFAGLIADYRKGSNSSNCSSGSSNKMCRIEVPEVDNLGVFRETIELMFEDDVPKKLLKIGVYRSIDVLEILMQCN</sequence>